<sequence>MIGVGALTFVIPDRLEDYVDMVMGANYDKLNTEVEGMEEDPNLSALKFYNLSTDVDEPLWDGCKKHMKLSALTQLINLKSV</sequence>
<proteinExistence type="predicted"/>
<dbReference type="EMBL" id="JBGMDY010000005">
    <property type="protein sequence ID" value="KAL2333712.1"/>
    <property type="molecule type" value="Genomic_DNA"/>
</dbReference>
<keyword evidence="2" id="KW-1185">Reference proteome</keyword>
<name>A0ABD1MD83_9FABA</name>
<organism evidence="1 2">
    <name type="scientific">Flemingia macrophylla</name>
    <dbReference type="NCBI Taxonomy" id="520843"/>
    <lineage>
        <taxon>Eukaryota</taxon>
        <taxon>Viridiplantae</taxon>
        <taxon>Streptophyta</taxon>
        <taxon>Embryophyta</taxon>
        <taxon>Tracheophyta</taxon>
        <taxon>Spermatophyta</taxon>
        <taxon>Magnoliopsida</taxon>
        <taxon>eudicotyledons</taxon>
        <taxon>Gunneridae</taxon>
        <taxon>Pentapetalae</taxon>
        <taxon>rosids</taxon>
        <taxon>fabids</taxon>
        <taxon>Fabales</taxon>
        <taxon>Fabaceae</taxon>
        <taxon>Papilionoideae</taxon>
        <taxon>50 kb inversion clade</taxon>
        <taxon>NPAAA clade</taxon>
        <taxon>indigoferoid/millettioid clade</taxon>
        <taxon>Phaseoleae</taxon>
        <taxon>Flemingia</taxon>
    </lineage>
</organism>
<evidence type="ECO:0000313" key="1">
    <source>
        <dbReference type="EMBL" id="KAL2333712.1"/>
    </source>
</evidence>
<comment type="caution">
    <text evidence="1">The sequence shown here is derived from an EMBL/GenBank/DDBJ whole genome shotgun (WGS) entry which is preliminary data.</text>
</comment>
<accession>A0ABD1MD83</accession>
<evidence type="ECO:0000313" key="2">
    <source>
        <dbReference type="Proteomes" id="UP001603857"/>
    </source>
</evidence>
<reference evidence="1 2" key="1">
    <citation type="submission" date="2024-08" db="EMBL/GenBank/DDBJ databases">
        <title>Insights into the chromosomal genome structure of Flemingia macrophylla.</title>
        <authorList>
            <person name="Ding Y."/>
            <person name="Zhao Y."/>
            <person name="Bi W."/>
            <person name="Wu M."/>
            <person name="Zhao G."/>
            <person name="Gong Y."/>
            <person name="Li W."/>
            <person name="Zhang P."/>
        </authorList>
    </citation>
    <scope>NUCLEOTIDE SEQUENCE [LARGE SCALE GENOMIC DNA]</scope>
    <source>
        <strain evidence="1">DYQJB</strain>
        <tissue evidence="1">Leaf</tissue>
    </source>
</reference>
<dbReference type="Proteomes" id="UP001603857">
    <property type="component" value="Unassembled WGS sequence"/>
</dbReference>
<gene>
    <name evidence="1" type="ORF">Fmac_014925</name>
</gene>
<protein>
    <submittedName>
        <fullName evidence="1">Uncharacterized protein</fullName>
    </submittedName>
</protein>
<dbReference type="AlphaFoldDB" id="A0ABD1MD83"/>